<evidence type="ECO:0000313" key="2">
    <source>
        <dbReference type="Proteomes" id="UP000023152"/>
    </source>
</evidence>
<proteinExistence type="predicted"/>
<name>X6P6H6_RETFI</name>
<gene>
    <name evidence="1" type="ORF">RFI_02959</name>
</gene>
<sequence length="102" mass="11531">MCSNTPKIVVTHIKSKELKSATAVIKLLVLNVLSRKVLAHTFSGNFSTLFVHFAVDVNDQQLGQLAHNFNDPKNVQIEQKDNSDDNQRIIKQTFAAEQKKKR</sequence>
<evidence type="ECO:0000313" key="1">
    <source>
        <dbReference type="EMBL" id="ETO34135.1"/>
    </source>
</evidence>
<organism evidence="1 2">
    <name type="scientific">Reticulomyxa filosa</name>
    <dbReference type="NCBI Taxonomy" id="46433"/>
    <lineage>
        <taxon>Eukaryota</taxon>
        <taxon>Sar</taxon>
        <taxon>Rhizaria</taxon>
        <taxon>Retaria</taxon>
        <taxon>Foraminifera</taxon>
        <taxon>Monothalamids</taxon>
        <taxon>Reticulomyxidae</taxon>
        <taxon>Reticulomyxa</taxon>
    </lineage>
</organism>
<dbReference type="EMBL" id="ASPP01002845">
    <property type="protein sequence ID" value="ETO34135.1"/>
    <property type="molecule type" value="Genomic_DNA"/>
</dbReference>
<protein>
    <submittedName>
        <fullName evidence="1">Uncharacterized protein</fullName>
    </submittedName>
</protein>
<accession>X6P6H6</accession>
<dbReference type="AlphaFoldDB" id="X6P6H6"/>
<keyword evidence="2" id="KW-1185">Reference proteome</keyword>
<dbReference type="Proteomes" id="UP000023152">
    <property type="component" value="Unassembled WGS sequence"/>
</dbReference>
<comment type="caution">
    <text evidence="1">The sequence shown here is derived from an EMBL/GenBank/DDBJ whole genome shotgun (WGS) entry which is preliminary data.</text>
</comment>
<reference evidence="1 2" key="1">
    <citation type="journal article" date="2013" name="Curr. Biol.">
        <title>The Genome of the Foraminiferan Reticulomyxa filosa.</title>
        <authorList>
            <person name="Glockner G."/>
            <person name="Hulsmann N."/>
            <person name="Schleicher M."/>
            <person name="Noegel A.A."/>
            <person name="Eichinger L."/>
            <person name="Gallinger C."/>
            <person name="Pawlowski J."/>
            <person name="Sierra R."/>
            <person name="Euteneuer U."/>
            <person name="Pillet L."/>
            <person name="Moustafa A."/>
            <person name="Platzer M."/>
            <person name="Groth M."/>
            <person name="Szafranski K."/>
            <person name="Schliwa M."/>
        </authorList>
    </citation>
    <scope>NUCLEOTIDE SEQUENCE [LARGE SCALE GENOMIC DNA]</scope>
</reference>